<dbReference type="Pfam" id="PF00496">
    <property type="entry name" value="SBP_bac_5"/>
    <property type="match status" value="1"/>
</dbReference>
<gene>
    <name evidence="3" type="ORF">CIP107547_02367</name>
</gene>
<dbReference type="GO" id="GO:1904680">
    <property type="term" value="F:peptide transmembrane transporter activity"/>
    <property type="evidence" value="ECO:0007669"/>
    <property type="project" value="TreeGrafter"/>
</dbReference>
<dbReference type="GO" id="GO:0042597">
    <property type="term" value="C:periplasmic space"/>
    <property type="evidence" value="ECO:0007669"/>
    <property type="project" value="UniProtKB-ARBA"/>
</dbReference>
<dbReference type="Gene3D" id="3.10.105.10">
    <property type="entry name" value="Dipeptide-binding Protein, Domain 3"/>
    <property type="match status" value="1"/>
</dbReference>
<keyword evidence="1" id="KW-0732">Signal</keyword>
<feature type="signal peptide" evidence="1">
    <location>
        <begin position="1"/>
        <end position="24"/>
    </location>
</feature>
<dbReference type="GO" id="GO:0043190">
    <property type="term" value="C:ATP-binding cassette (ABC) transporter complex"/>
    <property type="evidence" value="ECO:0007669"/>
    <property type="project" value="InterPro"/>
</dbReference>
<evidence type="ECO:0000256" key="1">
    <source>
        <dbReference type="SAM" id="SignalP"/>
    </source>
</evidence>
<dbReference type="PROSITE" id="PS51257">
    <property type="entry name" value="PROKAR_LIPOPROTEIN"/>
    <property type="match status" value="1"/>
</dbReference>
<organism evidence="3 4">
    <name type="scientific">Corynebacterium diphtheriae</name>
    <dbReference type="NCBI Taxonomy" id="1717"/>
    <lineage>
        <taxon>Bacteria</taxon>
        <taxon>Bacillati</taxon>
        <taxon>Actinomycetota</taxon>
        <taxon>Actinomycetes</taxon>
        <taxon>Mycobacteriales</taxon>
        <taxon>Corynebacteriaceae</taxon>
        <taxon>Corynebacterium</taxon>
    </lineage>
</organism>
<evidence type="ECO:0000259" key="2">
    <source>
        <dbReference type="Pfam" id="PF00496"/>
    </source>
</evidence>
<dbReference type="EMBL" id="CADDAV010000033">
    <property type="protein sequence ID" value="CAB0622731.1"/>
    <property type="molecule type" value="Genomic_DNA"/>
</dbReference>
<reference evidence="3 4" key="1">
    <citation type="submission" date="2020-02" db="EMBL/GenBank/DDBJ databases">
        <authorList>
            <person name="Brisse S."/>
        </authorList>
    </citation>
    <scope>NUCLEOTIDE SEQUENCE [LARGE SCALE GENOMIC DNA]</scope>
    <source>
        <strain evidence="3">CIP107547</strain>
    </source>
</reference>
<evidence type="ECO:0000313" key="4">
    <source>
        <dbReference type="Proteomes" id="UP000480222"/>
    </source>
</evidence>
<proteinExistence type="predicted"/>
<accession>A0A811GDR0</accession>
<dbReference type="Gene3D" id="3.40.190.10">
    <property type="entry name" value="Periplasmic binding protein-like II"/>
    <property type="match status" value="1"/>
</dbReference>
<dbReference type="InterPro" id="IPR000914">
    <property type="entry name" value="SBP_5_dom"/>
</dbReference>
<evidence type="ECO:0000313" key="3">
    <source>
        <dbReference type="EMBL" id="CAB0622731.1"/>
    </source>
</evidence>
<dbReference type="AlphaFoldDB" id="A0A811GDR0"/>
<dbReference type="PANTHER" id="PTHR30290">
    <property type="entry name" value="PERIPLASMIC BINDING COMPONENT OF ABC TRANSPORTER"/>
    <property type="match status" value="1"/>
</dbReference>
<dbReference type="SUPFAM" id="SSF53850">
    <property type="entry name" value="Periplasmic binding protein-like II"/>
    <property type="match status" value="1"/>
</dbReference>
<name>A0A811GDR0_CORDP</name>
<comment type="caution">
    <text evidence="3">The sequence shown here is derived from an EMBL/GenBank/DDBJ whole genome shotgun (WGS) entry which is preliminary data.</text>
</comment>
<dbReference type="GO" id="GO:0015833">
    <property type="term" value="P:peptide transport"/>
    <property type="evidence" value="ECO:0007669"/>
    <property type="project" value="TreeGrafter"/>
</dbReference>
<feature type="chain" id="PRO_5032343809" evidence="1">
    <location>
        <begin position="25"/>
        <end position="499"/>
    </location>
</feature>
<dbReference type="Proteomes" id="UP000480222">
    <property type="component" value="Unassembled WGS sequence"/>
</dbReference>
<dbReference type="InterPro" id="IPR030678">
    <property type="entry name" value="Peptide/Ni-bd"/>
</dbReference>
<dbReference type="PIRSF" id="PIRSF002741">
    <property type="entry name" value="MppA"/>
    <property type="match status" value="1"/>
</dbReference>
<feature type="domain" description="Solute-binding protein family 5" evidence="2">
    <location>
        <begin position="87"/>
        <end position="389"/>
    </location>
</feature>
<dbReference type="RefSeq" id="WP_014304012.1">
    <property type="nucleotide sequence ID" value="NZ_MKYM01000010.1"/>
</dbReference>
<sequence length="499" mass="52708">MLRRDFLKLLAAATTIAATGPVMAACSRDDDSATSGKAATDTIRIAAIGGPGEGLNINEAMSTATWAAMYAVYESLVIAGDSAPAFQLAKSVEPNKDATMWTVALRDAPLFSDGSPVTAADVVASLKVVAKNPMHGMTYADVDVDKLKAIDDSTVEIHLTRPRADFVDAVLGVNSLVYKNGDPSTTIGSGPYVVESGDSGQGWKLAANEHFPTDRRISQSLEIQVIADADARLRAVDSGAVDLAMDLPATAARSLKNAQAWIPGPADSKALLFVLNTAVAPFNDAEVRRAVKISLDRKAMVDVALDGAGTVGADIPGFGFKDYPEGISEVRRDLDAARQIFKDKGIKELTLVTADFTPGMNDGADIAAKQLADAGVKVTVEKRDPTTYFADMAALRALPFFASYIVNRSLQSALPFMTGSHAMFNLSGFGTSGDWDKRLAAAQAETNDSQRAALLKKLAVEMQRDGGDVLWGYANEVHGRADGIPDVPVSQSVPVPTTK</sequence>
<dbReference type="InterPro" id="IPR039424">
    <property type="entry name" value="SBP_5"/>
</dbReference>
<protein>
    <submittedName>
        <fullName evidence="3">ABC transporter substrate-binding protein</fullName>
    </submittedName>
</protein>